<dbReference type="EMBL" id="KV440973">
    <property type="protein sequence ID" value="OAD78637.1"/>
    <property type="molecule type" value="Genomic_DNA"/>
</dbReference>
<name>A0A167PW27_PHYB8</name>
<protein>
    <submittedName>
        <fullName evidence="1">Uncharacterized protein</fullName>
    </submittedName>
</protein>
<evidence type="ECO:0000313" key="1">
    <source>
        <dbReference type="EMBL" id="OAD78637.1"/>
    </source>
</evidence>
<dbReference type="GeneID" id="29001896"/>
<dbReference type="RefSeq" id="XP_018296677.1">
    <property type="nucleotide sequence ID" value="XM_018440990.1"/>
</dbReference>
<keyword evidence="2" id="KW-1185">Reference proteome</keyword>
<gene>
    <name evidence="1" type="ORF">PHYBLDRAFT_62607</name>
</gene>
<accession>A0A167PW27</accession>
<dbReference type="Proteomes" id="UP000077315">
    <property type="component" value="Unassembled WGS sequence"/>
</dbReference>
<dbReference type="AlphaFoldDB" id="A0A167PW27"/>
<dbReference type="InParanoid" id="A0A167PW27"/>
<dbReference type="VEuPathDB" id="FungiDB:PHYBLDRAFT_62607"/>
<sequence>MTSGLLKKLPIKGVRVIKVSSCDNFKVKKKSLSTPSLCRTCQILSGSEKYDCLHSIVDKLIAPNGIRCLNRLLNTTASLNYIKLTAEPRNPLVYLEESGAPFIIKKKRKNATKRTWTISIVVQVFRAFYEAYRIIFKMARVIFFYDTVLYKNKYKEPIGHAEFCISLCNDKKTYNNTGIVSDINIENQHQVCNIGSSI</sequence>
<evidence type="ECO:0000313" key="2">
    <source>
        <dbReference type="Proteomes" id="UP000077315"/>
    </source>
</evidence>
<organism evidence="1 2">
    <name type="scientific">Phycomyces blakesleeanus (strain ATCC 8743b / DSM 1359 / FGSC 10004 / NBRC 33097 / NRRL 1555)</name>
    <dbReference type="NCBI Taxonomy" id="763407"/>
    <lineage>
        <taxon>Eukaryota</taxon>
        <taxon>Fungi</taxon>
        <taxon>Fungi incertae sedis</taxon>
        <taxon>Mucoromycota</taxon>
        <taxon>Mucoromycotina</taxon>
        <taxon>Mucoromycetes</taxon>
        <taxon>Mucorales</taxon>
        <taxon>Phycomycetaceae</taxon>
        <taxon>Phycomyces</taxon>
    </lineage>
</organism>
<proteinExistence type="predicted"/>
<reference evidence="2" key="1">
    <citation type="submission" date="2015-06" db="EMBL/GenBank/DDBJ databases">
        <title>Expansion of signal transduction pathways in fungi by whole-genome duplication.</title>
        <authorList>
            <consortium name="DOE Joint Genome Institute"/>
            <person name="Corrochano L.M."/>
            <person name="Kuo A."/>
            <person name="Marcet-Houben M."/>
            <person name="Polaino S."/>
            <person name="Salamov A."/>
            <person name="Villalobos J.M."/>
            <person name="Alvarez M.I."/>
            <person name="Avalos J."/>
            <person name="Benito E.P."/>
            <person name="Benoit I."/>
            <person name="Burger G."/>
            <person name="Camino L.P."/>
            <person name="Canovas D."/>
            <person name="Cerda-Olmedo E."/>
            <person name="Cheng J.-F."/>
            <person name="Dominguez A."/>
            <person name="Elias M."/>
            <person name="Eslava A.P."/>
            <person name="Glaser F."/>
            <person name="Grimwood J."/>
            <person name="Gutierrez G."/>
            <person name="Heitman J."/>
            <person name="Henrissat B."/>
            <person name="Iturriaga E.A."/>
            <person name="Lang B.F."/>
            <person name="Lavin J.L."/>
            <person name="Lee S."/>
            <person name="Li W."/>
            <person name="Lindquist E."/>
            <person name="Lopez-Garcia S."/>
            <person name="Luque E.M."/>
            <person name="Marcos A.T."/>
            <person name="Martin J."/>
            <person name="McCluskey K."/>
            <person name="Medina H.R."/>
            <person name="Miralles-Duran A."/>
            <person name="Miyazaki A."/>
            <person name="Munoz-Torres E."/>
            <person name="Oguiza J.A."/>
            <person name="Ohm R."/>
            <person name="Olmedo M."/>
            <person name="Orejas M."/>
            <person name="Ortiz-Castellanos L."/>
            <person name="Pisabarro A.G."/>
            <person name="Rodriguez-Romero J."/>
            <person name="Ruiz-Herrera J."/>
            <person name="Ruiz-Vazquez R."/>
            <person name="Sanz C."/>
            <person name="Schackwitz W."/>
            <person name="Schmutz J."/>
            <person name="Shahriari M."/>
            <person name="Shelest E."/>
            <person name="Silva-Franco F."/>
            <person name="Soanes D."/>
            <person name="Syed K."/>
            <person name="Tagua V.G."/>
            <person name="Talbot N.J."/>
            <person name="Thon M."/>
            <person name="De vries R.P."/>
            <person name="Wiebenga A."/>
            <person name="Yadav J.S."/>
            <person name="Braun E.L."/>
            <person name="Baker S."/>
            <person name="Garre V."/>
            <person name="Horwitz B."/>
            <person name="Torres-Martinez S."/>
            <person name="Idnurm A."/>
            <person name="Herrera-Estrella A."/>
            <person name="Gabaldon T."/>
            <person name="Grigoriev I.V."/>
        </authorList>
    </citation>
    <scope>NUCLEOTIDE SEQUENCE [LARGE SCALE GENOMIC DNA]</scope>
    <source>
        <strain evidence="2">NRRL 1555(-)</strain>
    </source>
</reference>